<evidence type="ECO:0000256" key="4">
    <source>
        <dbReference type="ARBA" id="ARBA00022692"/>
    </source>
</evidence>
<dbReference type="Proteomes" id="UP000825228">
    <property type="component" value="Unassembled WGS sequence"/>
</dbReference>
<dbReference type="Pfam" id="PF01943">
    <property type="entry name" value="Polysacc_synt"/>
    <property type="match status" value="1"/>
</dbReference>
<reference evidence="8 9" key="1">
    <citation type="submission" date="2020-06" db="EMBL/GenBank/DDBJ databases">
        <title>Taxonomy, biology and ecology of Rhodococcus bacteria occurring in California pistachio and other woody hosts as revealed by genome sequence analyses.</title>
        <authorList>
            <person name="Gai Y."/>
            <person name="Riely B."/>
        </authorList>
    </citation>
    <scope>NUCLEOTIDE SEQUENCE [LARGE SCALE GENOMIC DNA]</scope>
    <source>
        <strain evidence="8 9">BP-281</strain>
    </source>
</reference>
<comment type="similarity">
    <text evidence="2">Belongs to the polysaccharide synthase family.</text>
</comment>
<keyword evidence="9" id="KW-1185">Reference proteome</keyword>
<accession>A0ABS7P470</accession>
<protein>
    <submittedName>
        <fullName evidence="8">Lipopolysaccharide biosynthesis protein</fullName>
    </submittedName>
</protein>
<feature type="transmembrane region" description="Helical" evidence="7">
    <location>
        <begin position="79"/>
        <end position="101"/>
    </location>
</feature>
<feature type="transmembrane region" description="Helical" evidence="7">
    <location>
        <begin position="37"/>
        <end position="58"/>
    </location>
</feature>
<feature type="transmembrane region" description="Helical" evidence="7">
    <location>
        <begin position="7"/>
        <end position="25"/>
    </location>
</feature>
<evidence type="ECO:0000256" key="6">
    <source>
        <dbReference type="ARBA" id="ARBA00023136"/>
    </source>
</evidence>
<dbReference type="InterPro" id="IPR002797">
    <property type="entry name" value="Polysacc_synth"/>
</dbReference>
<feature type="transmembrane region" description="Helical" evidence="7">
    <location>
        <begin position="368"/>
        <end position="388"/>
    </location>
</feature>
<evidence type="ECO:0000256" key="5">
    <source>
        <dbReference type="ARBA" id="ARBA00022989"/>
    </source>
</evidence>
<keyword evidence="4 7" id="KW-0812">Transmembrane</keyword>
<keyword evidence="5 7" id="KW-1133">Transmembrane helix</keyword>
<proteinExistence type="inferred from homology"/>
<comment type="subcellular location">
    <subcellularLocation>
        <location evidence="1">Cell membrane</location>
        <topology evidence="1">Multi-pass membrane protein</topology>
    </subcellularLocation>
</comment>
<feature type="transmembrane region" description="Helical" evidence="7">
    <location>
        <begin position="319"/>
        <end position="337"/>
    </location>
</feature>
<keyword evidence="3" id="KW-1003">Cell membrane</keyword>
<evidence type="ECO:0000313" key="8">
    <source>
        <dbReference type="EMBL" id="MBY6367215.1"/>
    </source>
</evidence>
<dbReference type="PANTHER" id="PTHR30250:SF10">
    <property type="entry name" value="LIPOPOLYSACCHARIDE BIOSYNTHESIS PROTEIN WZXC"/>
    <property type="match status" value="1"/>
</dbReference>
<feature type="transmembrane region" description="Helical" evidence="7">
    <location>
        <begin position="344"/>
        <end position="362"/>
    </location>
</feature>
<evidence type="ECO:0000256" key="7">
    <source>
        <dbReference type="SAM" id="Phobius"/>
    </source>
</evidence>
<evidence type="ECO:0000256" key="3">
    <source>
        <dbReference type="ARBA" id="ARBA00022475"/>
    </source>
</evidence>
<name>A0ABS7P470_9NOCA</name>
<sequence length="411" mass="42684">MRLLRDVLLVGFGTYGQFLVTLITLPLTARLLGTEGVGLVAVGMSAYFLGSVLVDLGATQYFSARVHDDDVHRVRGAYAVVRLTIFAALVFALAAGWAAGLHDAPRMLLVGAVAGGVWSLSEDWVLIGHGRFGASTAYQAAGRVVYLVILVVALPRFPTPEVALACLGASSLVTVAATWIDTDRRLGRVQFTTAVGPILRTAAPVLASRLLLTGYGQGGAAAYSAVLNAASLGVYSAADRLVRAGQSVLDPIGFALLPRMVRRSADADFDRRVSRGALGCVAVAVVAAAAITVAAPLAVRVVYGTEFDDAVNLLRIMAWILPATTLTSYVTTAVLPARRRTSTVLTGAIVGVATAGVALAITAVTGSVLTMVIGVVVSEWAVATWFVLTALRAPADRSGNATTPTTRKVSP</sequence>
<feature type="transmembrane region" description="Helical" evidence="7">
    <location>
        <begin position="107"/>
        <end position="128"/>
    </location>
</feature>
<evidence type="ECO:0000256" key="2">
    <source>
        <dbReference type="ARBA" id="ARBA00007430"/>
    </source>
</evidence>
<evidence type="ECO:0000256" key="1">
    <source>
        <dbReference type="ARBA" id="ARBA00004651"/>
    </source>
</evidence>
<dbReference type="InterPro" id="IPR050833">
    <property type="entry name" value="Poly_Biosynth_Transport"/>
</dbReference>
<feature type="transmembrane region" description="Helical" evidence="7">
    <location>
        <begin position="162"/>
        <end position="180"/>
    </location>
</feature>
<comment type="caution">
    <text evidence="8">The sequence shown here is derived from an EMBL/GenBank/DDBJ whole genome shotgun (WGS) entry which is preliminary data.</text>
</comment>
<evidence type="ECO:0000313" key="9">
    <source>
        <dbReference type="Proteomes" id="UP000825228"/>
    </source>
</evidence>
<feature type="transmembrane region" description="Helical" evidence="7">
    <location>
        <begin position="277"/>
        <end position="299"/>
    </location>
</feature>
<organism evidence="8 9">
    <name type="scientific">Rhodococcoides corynebacterioides</name>
    <dbReference type="NCBI Taxonomy" id="53972"/>
    <lineage>
        <taxon>Bacteria</taxon>
        <taxon>Bacillati</taxon>
        <taxon>Actinomycetota</taxon>
        <taxon>Actinomycetes</taxon>
        <taxon>Mycobacteriales</taxon>
        <taxon>Nocardiaceae</taxon>
        <taxon>Rhodococcoides</taxon>
    </lineage>
</organism>
<feature type="transmembrane region" description="Helical" evidence="7">
    <location>
        <begin position="140"/>
        <end position="156"/>
    </location>
</feature>
<dbReference type="RefSeq" id="WP_222684516.1">
    <property type="nucleotide sequence ID" value="NZ_JABUBT010000008.1"/>
</dbReference>
<gene>
    <name evidence="8" type="ORF">HQ603_10645</name>
</gene>
<keyword evidence="6 7" id="KW-0472">Membrane</keyword>
<dbReference type="EMBL" id="JABUBU010000007">
    <property type="protein sequence ID" value="MBY6367215.1"/>
    <property type="molecule type" value="Genomic_DNA"/>
</dbReference>
<dbReference type="PANTHER" id="PTHR30250">
    <property type="entry name" value="PST FAMILY PREDICTED COLANIC ACID TRANSPORTER"/>
    <property type="match status" value="1"/>
</dbReference>